<accession>A0AAI9N2K1</accession>
<evidence type="ECO:0008006" key="4">
    <source>
        <dbReference type="Google" id="ProtNLM"/>
    </source>
</evidence>
<keyword evidence="1" id="KW-0175">Coiled coil</keyword>
<gene>
    <name evidence="2" type="ORF">HFRIS_017472</name>
</gene>
<proteinExistence type="predicted"/>
<name>A0AAI9N2K1_9BURK</name>
<dbReference type="RefSeq" id="WP_006464745.1">
    <property type="nucleotide sequence ID" value="NZ_AEEC02000027.1"/>
</dbReference>
<feature type="coiled-coil region" evidence="1">
    <location>
        <begin position="12"/>
        <end position="46"/>
    </location>
</feature>
<reference evidence="2 3" key="1">
    <citation type="journal article" date="2013" name="Front. Microbiol.">
        <title>The genome of the endophytic bacterium H. frisingense GSF30(T) identifies diverse strategies in the Herbaspirillum genus to interact with plants.</title>
        <authorList>
            <person name="Straub D."/>
            <person name="Rothballer M."/>
            <person name="Hartmann A."/>
            <person name="Ludewig U."/>
        </authorList>
    </citation>
    <scope>NUCLEOTIDE SEQUENCE [LARGE SCALE GENOMIC DNA]</scope>
    <source>
        <strain evidence="2 3">GSF30</strain>
    </source>
</reference>
<organism evidence="2 3">
    <name type="scientific">Herbaspirillum frisingense GSF30</name>
    <dbReference type="NCBI Taxonomy" id="864073"/>
    <lineage>
        <taxon>Bacteria</taxon>
        <taxon>Pseudomonadati</taxon>
        <taxon>Pseudomonadota</taxon>
        <taxon>Betaproteobacteria</taxon>
        <taxon>Burkholderiales</taxon>
        <taxon>Oxalobacteraceae</taxon>
        <taxon>Herbaspirillum</taxon>
    </lineage>
</organism>
<evidence type="ECO:0000313" key="2">
    <source>
        <dbReference type="EMBL" id="EOA03458.1"/>
    </source>
</evidence>
<dbReference type="EMBL" id="AEEC02000027">
    <property type="protein sequence ID" value="EOA03458.1"/>
    <property type="molecule type" value="Genomic_DNA"/>
</dbReference>
<protein>
    <recommendedName>
        <fullName evidence="4">DUF904 domain-containing protein</fullName>
    </recommendedName>
</protein>
<evidence type="ECO:0000313" key="3">
    <source>
        <dbReference type="Proteomes" id="UP000006772"/>
    </source>
</evidence>
<sequence>MSSEFLQLAEKVTQLAKLAQGLREENAELRRKVKLLSEENTTLSGRVDDAYRRVSTVLAQLPVAEVAEAPEAALSADEETA</sequence>
<comment type="caution">
    <text evidence="2">The sequence shown here is derived from an EMBL/GenBank/DDBJ whole genome shotgun (WGS) entry which is preliminary data.</text>
</comment>
<dbReference type="AlphaFoldDB" id="A0AAI9N2K1"/>
<dbReference type="Proteomes" id="UP000006772">
    <property type="component" value="Unassembled WGS sequence"/>
</dbReference>
<evidence type="ECO:0000256" key="1">
    <source>
        <dbReference type="SAM" id="Coils"/>
    </source>
</evidence>